<dbReference type="InterPro" id="IPR027434">
    <property type="entry name" value="Homing_endonucl"/>
</dbReference>
<dbReference type="SUPFAM" id="SSF55608">
    <property type="entry name" value="Homing endonucleases"/>
    <property type="match status" value="1"/>
</dbReference>
<reference evidence="2" key="1">
    <citation type="submission" date="2010-12" db="EMBL/GenBank/DDBJ databases">
        <title>Organelle genomes of Coccomyxa sp.C-169.</title>
        <authorList>
            <person name="Smith D.R."/>
            <person name="Yamada T."/>
            <person name="Grigoriev I.V."/>
            <person name="Van Etten J.L."/>
        </authorList>
    </citation>
    <scope>NUCLEOTIDE SEQUENCE [LARGE SCALE GENOMIC DNA]</scope>
    <source>
        <strain evidence="2">C-169</strain>
    </source>
</reference>
<name>E9NPX9_COCSC</name>
<dbReference type="Proteomes" id="UP000007264">
    <property type="component" value="Plastid"/>
</dbReference>
<keyword evidence="2" id="KW-0934">Plastid</keyword>
<sequence>MVPPTRYQLEVLVGTLLGDDHIHKSKNILEVDQAAAKRPYVDWLYNTFRNVAGKLFKTKRTRENILNVNTTSSIRFSTVAAFACMEILRGLFYEEIEREVRKTVPRNITDSLN</sequence>
<dbReference type="Pfam" id="PF03161">
    <property type="entry name" value="LAGLIDADG_2"/>
    <property type="match status" value="1"/>
</dbReference>
<keyword evidence="3" id="KW-1185">Reference proteome</keyword>
<proteinExistence type="predicted"/>
<feature type="domain" description="Homing endonuclease LAGLIDADG" evidence="1">
    <location>
        <begin position="10"/>
        <end position="112"/>
    </location>
</feature>
<dbReference type="InterPro" id="IPR004860">
    <property type="entry name" value="LAGLIDADG_dom"/>
</dbReference>
<dbReference type="GO" id="GO:0004519">
    <property type="term" value="F:endonuclease activity"/>
    <property type="evidence" value="ECO:0007669"/>
    <property type="project" value="UniProtKB-KW"/>
</dbReference>
<keyword evidence="2" id="KW-0540">Nuclease</keyword>
<gene>
    <name evidence="2" type="primary">orf114</name>
</gene>
<evidence type="ECO:0000313" key="2">
    <source>
        <dbReference type="EMBL" id="ADV29825.1"/>
    </source>
</evidence>
<protein>
    <submittedName>
        <fullName evidence="2">LAGLIDADG homing endonuclease</fullName>
    </submittedName>
</protein>
<dbReference type="AlphaFoldDB" id="E9NPX9"/>
<accession>E9NPX9</accession>
<evidence type="ECO:0000313" key="3">
    <source>
        <dbReference type="Proteomes" id="UP000007264"/>
    </source>
</evidence>
<keyword evidence="2" id="KW-0255">Endonuclease</keyword>
<dbReference type="RefSeq" id="YP_004221977.1">
    <property type="nucleotide sequence ID" value="NC_015084.1"/>
</dbReference>
<dbReference type="KEGG" id="csl:CospP_p001"/>
<evidence type="ECO:0000259" key="1">
    <source>
        <dbReference type="Pfam" id="PF03161"/>
    </source>
</evidence>
<dbReference type="Gene3D" id="3.10.28.10">
    <property type="entry name" value="Homing endonucleases"/>
    <property type="match status" value="1"/>
</dbReference>
<dbReference type="GeneID" id="10200527"/>
<geneLocation type="plastid" evidence="2"/>
<keyword evidence="2" id="KW-0378">Hydrolase</keyword>
<organism evidence="2 3">
    <name type="scientific">Coccomyxa subellipsoidea (strain C-169)</name>
    <name type="common">Green microalga</name>
    <dbReference type="NCBI Taxonomy" id="574566"/>
    <lineage>
        <taxon>Eukaryota</taxon>
        <taxon>Viridiplantae</taxon>
        <taxon>Chlorophyta</taxon>
        <taxon>core chlorophytes</taxon>
        <taxon>Trebouxiophyceae</taxon>
        <taxon>Trebouxiophyceae incertae sedis</taxon>
        <taxon>Coccomyxaceae</taxon>
        <taxon>Coccomyxa</taxon>
        <taxon>Coccomyxa subellipsoidea</taxon>
    </lineage>
</organism>
<dbReference type="EMBL" id="HQ693844">
    <property type="protein sequence ID" value="ADV29825.1"/>
    <property type="molecule type" value="Genomic_DNA"/>
</dbReference>